<evidence type="ECO:0000313" key="3">
    <source>
        <dbReference type="Proteomes" id="UP001500212"/>
    </source>
</evidence>
<keyword evidence="1" id="KW-1133">Transmembrane helix</keyword>
<dbReference type="PROSITE" id="PS51257">
    <property type="entry name" value="PROKAR_LIPOPROTEIN"/>
    <property type="match status" value="1"/>
</dbReference>
<feature type="transmembrane region" description="Helical" evidence="1">
    <location>
        <begin position="43"/>
        <end position="61"/>
    </location>
</feature>
<organism evidence="2 3">
    <name type="scientific">Actinoallomurus liliacearum</name>
    <dbReference type="NCBI Taxonomy" id="1080073"/>
    <lineage>
        <taxon>Bacteria</taxon>
        <taxon>Bacillati</taxon>
        <taxon>Actinomycetota</taxon>
        <taxon>Actinomycetes</taxon>
        <taxon>Streptosporangiales</taxon>
        <taxon>Thermomonosporaceae</taxon>
        <taxon>Actinoallomurus</taxon>
    </lineage>
</organism>
<comment type="caution">
    <text evidence="2">The sequence shown here is derived from an EMBL/GenBank/DDBJ whole genome shotgun (WGS) entry which is preliminary data.</text>
</comment>
<reference evidence="3" key="1">
    <citation type="journal article" date="2019" name="Int. J. Syst. Evol. Microbiol.">
        <title>The Global Catalogue of Microorganisms (GCM) 10K type strain sequencing project: providing services to taxonomists for standard genome sequencing and annotation.</title>
        <authorList>
            <consortium name="The Broad Institute Genomics Platform"/>
            <consortium name="The Broad Institute Genome Sequencing Center for Infectious Disease"/>
            <person name="Wu L."/>
            <person name="Ma J."/>
        </authorList>
    </citation>
    <scope>NUCLEOTIDE SEQUENCE [LARGE SCALE GENOMIC DNA]</scope>
    <source>
        <strain evidence="3">JCM 17938</strain>
    </source>
</reference>
<keyword evidence="1" id="KW-0472">Membrane</keyword>
<evidence type="ECO:0000313" key="2">
    <source>
        <dbReference type="EMBL" id="GAA4607063.1"/>
    </source>
</evidence>
<protein>
    <recommendedName>
        <fullName evidence="4">Integral membrane protein</fullName>
    </recommendedName>
</protein>
<dbReference type="Proteomes" id="UP001500212">
    <property type="component" value="Unassembled WGS sequence"/>
</dbReference>
<proteinExistence type="predicted"/>
<feature type="transmembrane region" description="Helical" evidence="1">
    <location>
        <begin position="205"/>
        <end position="225"/>
    </location>
</feature>
<dbReference type="EMBL" id="BAABHJ010000005">
    <property type="protein sequence ID" value="GAA4607063.1"/>
    <property type="molecule type" value="Genomic_DNA"/>
</dbReference>
<evidence type="ECO:0008006" key="4">
    <source>
        <dbReference type="Google" id="ProtNLM"/>
    </source>
</evidence>
<evidence type="ECO:0000256" key="1">
    <source>
        <dbReference type="SAM" id="Phobius"/>
    </source>
</evidence>
<sequence>MAGRRAASLTFGWAVGYGGFGVACALTGTPVFAGGGHRAPASVDWAVVAFALLTAGAALAARQGPRPVVRGLLWALCGLSVVSAFGLLMSLITLVFGEGVDSRAATANQALAAVGTVLLARAARTLRSPVARDVAVRREPVPASRPIRLTAWAGTLAFAPYAAMKTVWALDGTFAGTNGAEMRAIAERNGASGLWLTLESWGLDGTALLAALGVFLLFGLVRPWGQVFPRWIPFLGGRRVPPALPLVPAVIGAATLAPYGTAGICYAVLGTAGVVTVPRGDFHSSSDALLVAWVGLAAFAVYGAALIVAARSYWQRTR</sequence>
<accession>A0ABP8TFM0</accession>
<keyword evidence="1" id="KW-0812">Transmembrane</keyword>
<name>A0ABP8TFM0_9ACTN</name>
<keyword evidence="3" id="KW-1185">Reference proteome</keyword>
<feature type="transmembrane region" description="Helical" evidence="1">
    <location>
        <begin position="289"/>
        <end position="310"/>
    </location>
</feature>
<feature type="transmembrane region" description="Helical" evidence="1">
    <location>
        <begin position="73"/>
        <end position="97"/>
    </location>
</feature>
<feature type="transmembrane region" description="Helical" evidence="1">
    <location>
        <begin position="246"/>
        <end position="269"/>
    </location>
</feature>
<gene>
    <name evidence="2" type="ORF">GCM10023195_26390</name>
</gene>